<dbReference type="InterPro" id="IPR031571">
    <property type="entry name" value="RcpC_dom"/>
</dbReference>
<dbReference type="Pfam" id="PF16976">
    <property type="entry name" value="RcpC"/>
    <property type="match status" value="1"/>
</dbReference>
<comment type="caution">
    <text evidence="2">The sequence shown here is derived from an EMBL/GenBank/DDBJ whole genome shotgun (WGS) entry which is preliminary data.</text>
</comment>
<accession>A0ABT6MXK5</accession>
<dbReference type="Pfam" id="PF08666">
    <property type="entry name" value="SAF"/>
    <property type="match status" value="1"/>
</dbReference>
<feature type="domain" description="SAF" evidence="1">
    <location>
        <begin position="46"/>
        <end position="114"/>
    </location>
</feature>
<keyword evidence="3" id="KW-1185">Reference proteome</keyword>
<organism evidence="2 3">
    <name type="scientific">Sphingomonas oryzagri</name>
    <dbReference type="NCBI Taxonomy" id="3042314"/>
    <lineage>
        <taxon>Bacteria</taxon>
        <taxon>Pseudomonadati</taxon>
        <taxon>Pseudomonadota</taxon>
        <taxon>Alphaproteobacteria</taxon>
        <taxon>Sphingomonadales</taxon>
        <taxon>Sphingomonadaceae</taxon>
        <taxon>Sphingomonas</taxon>
    </lineage>
</organism>
<evidence type="ECO:0000259" key="1">
    <source>
        <dbReference type="SMART" id="SM00858"/>
    </source>
</evidence>
<reference evidence="2" key="1">
    <citation type="submission" date="2023-04" db="EMBL/GenBank/DDBJ databases">
        <title>Sphingomonas sp. MAHUQ-71 isolated from rice field.</title>
        <authorList>
            <person name="Huq M.A."/>
        </authorList>
    </citation>
    <scope>NUCLEOTIDE SEQUENCE</scope>
    <source>
        <strain evidence="2">MAHUQ-71</strain>
    </source>
</reference>
<dbReference type="EMBL" id="JARYGZ010000001">
    <property type="protein sequence ID" value="MDH7637511.1"/>
    <property type="molecule type" value="Genomic_DNA"/>
</dbReference>
<name>A0ABT6MXK5_9SPHN</name>
<dbReference type="RefSeq" id="WP_281042863.1">
    <property type="nucleotide sequence ID" value="NZ_JARYGZ010000001.1"/>
</dbReference>
<dbReference type="SMART" id="SM00858">
    <property type="entry name" value="SAF"/>
    <property type="match status" value="1"/>
</dbReference>
<sequence length="349" mass="36138">MDGKKIALLVGALFVAAVTAIMAKNMFGTAAAPQAVAAIAPQPTGPQVLVAAKPLPVGTILGPDSVRFQPWPKDLVDGAYYVKGQANVDPTKMIGMVVRSEVTAGQPVTQGSLVSPEDRGFLAAALTPGMRAVTVSVSGASAVAGFVFPGDRVDLMLTSNVDVNSSAPSAPGQLQAKDDRPLQTSETIMRNVRVLATDQRYDNQPTPDGKTQISNFSLVTVEATPKMAEKIAVAQKLGSLSLSLRPLADSTTDLEKAIAAGDISVPAGTDPKSEKKMLLDVASQPQDQGTTFTTGGEVSRFARGNMTRAQAFAQNGRKMPSQALLAPAAPPVVHVARGNTVTDTPVGGK</sequence>
<evidence type="ECO:0000313" key="2">
    <source>
        <dbReference type="EMBL" id="MDH7637511.1"/>
    </source>
</evidence>
<dbReference type="Proteomes" id="UP001160625">
    <property type="component" value="Unassembled WGS sequence"/>
</dbReference>
<dbReference type="InterPro" id="IPR017592">
    <property type="entry name" value="Pilus_assmbl_Flp-typ_CpaB"/>
</dbReference>
<gene>
    <name evidence="2" type="primary">cpaB</name>
    <name evidence="2" type="ORF">QGN17_02090</name>
</gene>
<dbReference type="InterPro" id="IPR013974">
    <property type="entry name" value="SAF"/>
</dbReference>
<dbReference type="NCBIfam" id="TIGR03177">
    <property type="entry name" value="pilus_cpaB"/>
    <property type="match status" value="1"/>
</dbReference>
<dbReference type="CDD" id="cd11614">
    <property type="entry name" value="SAF_CpaB_FlgA_like"/>
    <property type="match status" value="1"/>
</dbReference>
<proteinExistence type="predicted"/>
<evidence type="ECO:0000313" key="3">
    <source>
        <dbReference type="Proteomes" id="UP001160625"/>
    </source>
</evidence>
<protein>
    <submittedName>
        <fullName evidence="2">Flp pilus assembly protein CpaB</fullName>
    </submittedName>
</protein>